<sequence length="289" mass="32684">MRPARSAALSWYQLKRDLDAEKSEATKDKQSEDMRSRNTEVAHPAVKRIRKTVGRGMVNLCADLIVHLSIQISVDITDTFFRAFQHRQRVDRCCGLFDEDSGTASVHNQTTAQLRDLVHNLSLEQLKYQELLNSFKSAFNQRMESLELSIAYAHNSQRSLISAQQRYYLQLIKSRDRDLDVLSSELTSTRLLQLDEVRNSLFDVNSSLASLSSQLAEVFAHIRRKTAQNVQLSILDVILSDQCNQSCAYSLTKLSDAIFGLKEHIKHLVSVVAFLGVLAACGLSNRVRV</sequence>
<accession>A0A2Z7D446</accession>
<organism evidence="2 3">
    <name type="scientific">Dorcoceras hygrometricum</name>
    <dbReference type="NCBI Taxonomy" id="472368"/>
    <lineage>
        <taxon>Eukaryota</taxon>
        <taxon>Viridiplantae</taxon>
        <taxon>Streptophyta</taxon>
        <taxon>Embryophyta</taxon>
        <taxon>Tracheophyta</taxon>
        <taxon>Spermatophyta</taxon>
        <taxon>Magnoliopsida</taxon>
        <taxon>eudicotyledons</taxon>
        <taxon>Gunneridae</taxon>
        <taxon>Pentapetalae</taxon>
        <taxon>asterids</taxon>
        <taxon>lamiids</taxon>
        <taxon>Lamiales</taxon>
        <taxon>Gesneriaceae</taxon>
        <taxon>Didymocarpoideae</taxon>
        <taxon>Trichosporeae</taxon>
        <taxon>Loxocarpinae</taxon>
        <taxon>Dorcoceras</taxon>
    </lineage>
</organism>
<proteinExistence type="predicted"/>
<keyword evidence="3" id="KW-1185">Reference proteome</keyword>
<dbReference type="EMBL" id="KQ989530">
    <property type="protein sequence ID" value="KZV54382.1"/>
    <property type="molecule type" value="Genomic_DNA"/>
</dbReference>
<protein>
    <submittedName>
        <fullName evidence="2">Myosin-9</fullName>
    </submittedName>
</protein>
<feature type="region of interest" description="Disordered" evidence="1">
    <location>
        <begin position="20"/>
        <end position="43"/>
    </location>
</feature>
<evidence type="ECO:0000256" key="1">
    <source>
        <dbReference type="SAM" id="MobiDB-lite"/>
    </source>
</evidence>
<dbReference type="Proteomes" id="UP000250235">
    <property type="component" value="Unassembled WGS sequence"/>
</dbReference>
<feature type="compositionally biased region" description="Basic and acidic residues" evidence="1">
    <location>
        <begin position="20"/>
        <end position="40"/>
    </location>
</feature>
<evidence type="ECO:0000313" key="2">
    <source>
        <dbReference type="EMBL" id="KZV54382.1"/>
    </source>
</evidence>
<gene>
    <name evidence="2" type="ORF">F511_24432</name>
</gene>
<evidence type="ECO:0000313" key="3">
    <source>
        <dbReference type="Proteomes" id="UP000250235"/>
    </source>
</evidence>
<name>A0A2Z7D446_9LAMI</name>
<dbReference type="AlphaFoldDB" id="A0A2Z7D446"/>
<reference evidence="2 3" key="1">
    <citation type="journal article" date="2015" name="Proc. Natl. Acad. Sci. U.S.A.">
        <title>The resurrection genome of Boea hygrometrica: A blueprint for survival of dehydration.</title>
        <authorList>
            <person name="Xiao L."/>
            <person name="Yang G."/>
            <person name="Zhang L."/>
            <person name="Yang X."/>
            <person name="Zhao S."/>
            <person name="Ji Z."/>
            <person name="Zhou Q."/>
            <person name="Hu M."/>
            <person name="Wang Y."/>
            <person name="Chen M."/>
            <person name="Xu Y."/>
            <person name="Jin H."/>
            <person name="Xiao X."/>
            <person name="Hu G."/>
            <person name="Bao F."/>
            <person name="Hu Y."/>
            <person name="Wan P."/>
            <person name="Li L."/>
            <person name="Deng X."/>
            <person name="Kuang T."/>
            <person name="Xiang C."/>
            <person name="Zhu J.K."/>
            <person name="Oliver M.J."/>
            <person name="He Y."/>
        </authorList>
    </citation>
    <scope>NUCLEOTIDE SEQUENCE [LARGE SCALE GENOMIC DNA]</scope>
    <source>
        <strain evidence="3">cv. XS01</strain>
    </source>
</reference>